<evidence type="ECO:0008006" key="3">
    <source>
        <dbReference type="Google" id="ProtNLM"/>
    </source>
</evidence>
<keyword evidence="2" id="KW-1185">Reference proteome</keyword>
<reference evidence="1 2" key="1">
    <citation type="submission" date="2024-12" db="EMBL/GenBank/DDBJ databases">
        <authorList>
            <person name="Hu S."/>
        </authorList>
    </citation>
    <scope>NUCLEOTIDE SEQUENCE [LARGE SCALE GENOMIC DNA]</scope>
    <source>
        <strain evidence="1 2">P-25</strain>
    </source>
</reference>
<proteinExistence type="predicted"/>
<sequence length="417" mass="46699">MIKKLIAKSVFSLYDKLGGGKIQANYAVIKAKHETPNKIDADKINKYLLENGFKGKLEDQPLMNKSDISKRMATANMDKLHSFAYTGGSYGEPFKIPYSKKRAIVRTASFKYFNEAAGYQLGDPFMLIAAKQKPKWWQFLRNEYRFVPTNLTQSNIENAVNLLVKEKIEVLIGFPSVIFELATYIKDHGVKHQIKAVVFTSEPIEDTKKNHIKEAIGGNVIDRYSNEEVGLIAQQKEFGGAYFTNRHNVVVEILDDNLQPVKQGEIGKVVVTDLAADIVPIVRYDTGDLAIAHEYKDGQLIAISSISGRVTEQLFTTTGSPIAPLALGPLIHMPLSKAGYYPQFQFAQIAPAKYQLRIRKGAALPKAVLTEIELNLKTALGNEANIEMVFVDDIKPQPSGKRPIYKNEMQNRCTDMR</sequence>
<protein>
    <recommendedName>
        <fullName evidence="3">Phenylacetate--CoA ligase family protein</fullName>
    </recommendedName>
</protein>
<dbReference type="SUPFAM" id="SSF56801">
    <property type="entry name" value="Acetyl-CoA synthetase-like"/>
    <property type="match status" value="1"/>
</dbReference>
<dbReference type="Proteomes" id="UP001517367">
    <property type="component" value="Unassembled WGS sequence"/>
</dbReference>
<evidence type="ECO:0000313" key="2">
    <source>
        <dbReference type="Proteomes" id="UP001517367"/>
    </source>
</evidence>
<dbReference type="EMBL" id="SRMP02000001">
    <property type="protein sequence ID" value="MFN0290218.1"/>
    <property type="molecule type" value="Genomic_DNA"/>
</dbReference>
<dbReference type="Gene3D" id="3.40.50.12780">
    <property type="entry name" value="N-terminal domain of ligase-like"/>
    <property type="match status" value="1"/>
</dbReference>
<organism evidence="1 2">
    <name type="scientific">Pedobacter helvus</name>
    <dbReference type="NCBI Taxonomy" id="2563444"/>
    <lineage>
        <taxon>Bacteria</taxon>
        <taxon>Pseudomonadati</taxon>
        <taxon>Bacteroidota</taxon>
        <taxon>Sphingobacteriia</taxon>
        <taxon>Sphingobacteriales</taxon>
        <taxon>Sphingobacteriaceae</taxon>
        <taxon>Pedobacter</taxon>
    </lineage>
</organism>
<accession>A0ABW9JET0</accession>
<dbReference type="InterPro" id="IPR053158">
    <property type="entry name" value="CapK_Type1_Caps_Biosynth"/>
</dbReference>
<dbReference type="PANTHER" id="PTHR36932:SF1">
    <property type="entry name" value="CAPSULAR POLYSACCHARIDE BIOSYNTHESIS PROTEIN"/>
    <property type="match status" value="1"/>
</dbReference>
<dbReference type="RefSeq" id="WP_138727805.1">
    <property type="nucleotide sequence ID" value="NZ_SRMP02000001.1"/>
</dbReference>
<dbReference type="InterPro" id="IPR042099">
    <property type="entry name" value="ANL_N_sf"/>
</dbReference>
<evidence type="ECO:0000313" key="1">
    <source>
        <dbReference type="EMBL" id="MFN0290218.1"/>
    </source>
</evidence>
<comment type="caution">
    <text evidence="1">The sequence shown here is derived from an EMBL/GenBank/DDBJ whole genome shotgun (WGS) entry which is preliminary data.</text>
</comment>
<dbReference type="PANTHER" id="PTHR36932">
    <property type="entry name" value="CAPSULAR POLYSACCHARIDE BIOSYNTHESIS PROTEIN"/>
    <property type="match status" value="1"/>
</dbReference>
<gene>
    <name evidence="1" type="ORF">E5L68_002385</name>
</gene>
<name>A0ABW9JET0_9SPHI</name>